<comment type="caution">
    <text evidence="1">The sequence shown here is derived from an EMBL/GenBank/DDBJ whole genome shotgun (WGS) entry which is preliminary data.</text>
</comment>
<protein>
    <submittedName>
        <fullName evidence="1">Uncharacterized protein</fullName>
    </submittedName>
</protein>
<dbReference type="Proteomes" id="UP000831701">
    <property type="component" value="Chromosome 22"/>
</dbReference>
<keyword evidence="2" id="KW-1185">Reference proteome</keyword>
<evidence type="ECO:0000313" key="1">
    <source>
        <dbReference type="EMBL" id="KAI3353864.1"/>
    </source>
</evidence>
<gene>
    <name evidence="1" type="ORF">L3Q82_005072</name>
</gene>
<name>A0ACB8VEB3_9TELE</name>
<reference evidence="1" key="1">
    <citation type="submission" date="2022-04" db="EMBL/GenBank/DDBJ databases">
        <title>Jade perch genome.</title>
        <authorList>
            <person name="Chao B."/>
        </authorList>
    </citation>
    <scope>NUCLEOTIDE SEQUENCE</scope>
    <source>
        <strain evidence="1">CB-2022</strain>
    </source>
</reference>
<proteinExistence type="predicted"/>
<organism evidence="1 2">
    <name type="scientific">Scortum barcoo</name>
    <name type="common">barcoo grunter</name>
    <dbReference type="NCBI Taxonomy" id="214431"/>
    <lineage>
        <taxon>Eukaryota</taxon>
        <taxon>Metazoa</taxon>
        <taxon>Chordata</taxon>
        <taxon>Craniata</taxon>
        <taxon>Vertebrata</taxon>
        <taxon>Euteleostomi</taxon>
        <taxon>Actinopterygii</taxon>
        <taxon>Neopterygii</taxon>
        <taxon>Teleostei</taxon>
        <taxon>Neoteleostei</taxon>
        <taxon>Acanthomorphata</taxon>
        <taxon>Eupercaria</taxon>
        <taxon>Centrarchiformes</taxon>
        <taxon>Terapontoidei</taxon>
        <taxon>Terapontidae</taxon>
        <taxon>Scortum</taxon>
    </lineage>
</organism>
<sequence length="839" mass="93775">MSYKPIQSYHERAYLSLMRGLRELDIRGPCVPSNLVLIGDHAFPLAMNSKGQVLMAASLYGCGRIVVLGHEGYLTAFPALVENALTWLRGDGSDNLSVGVHKDVEAVADNLSKHNFQANVVGAFSNNLGVGVYVTNAYSVGADPKDLVAFMKAGGGVLIAGQAWNWTAGHPKENTFLQFPGNKVSGVAGIYFSVHYGEEEILPVHHQVPSSWRALETSDLSSVRYSVLTGCFKSGTADSCQMALEATAYHDHRMEEIQDFVAEGRGLLIGGHAWWWAYTHSGENPMTDFSGNKILNKMGLSVLKATVEKGLYKAPVPQRAMKVTYHFRHLLRRFVGHVTQGEKMTKHEEEYLEKLGTECTNFLNMKAYESYSYTHVLSILTDLLKSNIPQVSEQNPVKSPKDHLLLRLGQEVYNVCPDPDALLPYLIKNTPIPHVCNQRIRINATTAEAEEWLSTGLYLSPGFQRSIILCSPQVQIGCQTDYLKAKELKRAPSVHRRFPITTEEMQVSNLWGGLIYLVAPSDTKVEGAEVIVQMAIPAPYYKSGVTTAADWSLLRTAPSPWAELEFNNIILTVPSHVVRDLKCPNEVALLWDDIMKGVADLAVTPHKFARKERIVADVQISAGWMHSGYPIMMHSSIAEELVRPQDARTKGLWGEIHELGHNQQKSSWEFPPHTTECTCNLWSVYVHEEVLGMNRAQAHPNMTLPNRKRAVEEYVKGGKKLDNWNRVGGSGDVLAGRFGWDAFKKVFAAYHRMSNFPGDNKGKMNLYAETFSQTVGMNLTGFFKAWGWPIEPATEEKLSNLPSWSDHHHDSVWLNLRLLLIKVERDVVFPLLLFFFMGV</sequence>
<dbReference type="EMBL" id="CM041552">
    <property type="protein sequence ID" value="KAI3353864.1"/>
    <property type="molecule type" value="Genomic_DNA"/>
</dbReference>
<evidence type="ECO:0000313" key="2">
    <source>
        <dbReference type="Proteomes" id="UP000831701"/>
    </source>
</evidence>
<accession>A0ACB8VEB3</accession>